<feature type="compositionally biased region" description="Basic and acidic residues" evidence="2">
    <location>
        <begin position="1"/>
        <end position="10"/>
    </location>
</feature>
<feature type="compositionally biased region" description="Basic and acidic residues" evidence="2">
    <location>
        <begin position="521"/>
        <end position="546"/>
    </location>
</feature>
<protein>
    <recommendedName>
        <fullName evidence="5">Centrosomal protein of 131 kDa</fullName>
    </recommendedName>
</protein>
<feature type="compositionally biased region" description="Low complexity" evidence="2">
    <location>
        <begin position="448"/>
        <end position="465"/>
    </location>
</feature>
<feature type="region of interest" description="Disordered" evidence="2">
    <location>
        <begin position="875"/>
        <end position="1006"/>
    </location>
</feature>
<comment type="caution">
    <text evidence="3">The sequence shown here is derived from an EMBL/GenBank/DDBJ whole genome shotgun (WGS) entry which is preliminary data.</text>
</comment>
<dbReference type="InterPro" id="IPR030465">
    <property type="entry name" value="CEP131"/>
</dbReference>
<feature type="compositionally biased region" description="Gly residues" evidence="2">
    <location>
        <begin position="902"/>
        <end position="911"/>
    </location>
</feature>
<feature type="region of interest" description="Disordered" evidence="2">
    <location>
        <begin position="218"/>
        <end position="302"/>
    </location>
</feature>
<feature type="region of interest" description="Disordered" evidence="2">
    <location>
        <begin position="1"/>
        <end position="36"/>
    </location>
</feature>
<organism evidence="3 4">
    <name type="scientific">Edaphochlamys debaryana</name>
    <dbReference type="NCBI Taxonomy" id="47281"/>
    <lineage>
        <taxon>Eukaryota</taxon>
        <taxon>Viridiplantae</taxon>
        <taxon>Chlorophyta</taxon>
        <taxon>core chlorophytes</taxon>
        <taxon>Chlorophyceae</taxon>
        <taxon>CS clade</taxon>
        <taxon>Chlamydomonadales</taxon>
        <taxon>Chlamydomonadales incertae sedis</taxon>
        <taxon>Edaphochlamys</taxon>
    </lineage>
</organism>
<dbReference type="Proteomes" id="UP000612055">
    <property type="component" value="Unassembled WGS sequence"/>
</dbReference>
<dbReference type="PANTHER" id="PTHR31540:SF1">
    <property type="entry name" value="CENTROSOMAL PROTEIN OF 131 KDA"/>
    <property type="match status" value="1"/>
</dbReference>
<evidence type="ECO:0000256" key="1">
    <source>
        <dbReference type="SAM" id="Coils"/>
    </source>
</evidence>
<feature type="coiled-coil region" evidence="1">
    <location>
        <begin position="1182"/>
        <end position="1441"/>
    </location>
</feature>
<feature type="region of interest" description="Disordered" evidence="2">
    <location>
        <begin position="69"/>
        <end position="131"/>
    </location>
</feature>
<feature type="compositionally biased region" description="Low complexity" evidence="2">
    <location>
        <begin position="93"/>
        <end position="105"/>
    </location>
</feature>
<feature type="region of interest" description="Disordered" evidence="2">
    <location>
        <begin position="322"/>
        <end position="404"/>
    </location>
</feature>
<feature type="compositionally biased region" description="Low complexity" evidence="2">
    <location>
        <begin position="953"/>
        <end position="964"/>
    </location>
</feature>
<feature type="compositionally biased region" description="Low complexity" evidence="2">
    <location>
        <begin position="875"/>
        <end position="884"/>
    </location>
</feature>
<gene>
    <name evidence="3" type="ORF">HYH03_016204</name>
</gene>
<feature type="coiled-coil region" evidence="1">
    <location>
        <begin position="1097"/>
        <end position="1131"/>
    </location>
</feature>
<feature type="compositionally biased region" description="Acidic residues" evidence="2">
    <location>
        <begin position="975"/>
        <end position="992"/>
    </location>
</feature>
<evidence type="ECO:0008006" key="5">
    <source>
        <dbReference type="Google" id="ProtNLM"/>
    </source>
</evidence>
<feature type="compositionally biased region" description="Basic and acidic residues" evidence="2">
    <location>
        <begin position="713"/>
        <end position="725"/>
    </location>
</feature>
<feature type="compositionally biased region" description="Pro residues" evidence="2">
    <location>
        <begin position="430"/>
        <end position="440"/>
    </location>
</feature>
<dbReference type="GO" id="GO:0005929">
    <property type="term" value="C:cilium"/>
    <property type="evidence" value="ECO:0007669"/>
    <property type="project" value="GOC"/>
</dbReference>
<feature type="coiled-coil region" evidence="1">
    <location>
        <begin position="1478"/>
        <end position="1505"/>
    </location>
</feature>
<dbReference type="EMBL" id="JAEHOE010000137">
    <property type="protein sequence ID" value="KAG2485001.1"/>
    <property type="molecule type" value="Genomic_DNA"/>
</dbReference>
<feature type="compositionally biased region" description="Basic and acidic residues" evidence="2">
    <location>
        <begin position="656"/>
        <end position="675"/>
    </location>
</feature>
<feature type="compositionally biased region" description="Low complexity" evidence="2">
    <location>
        <begin position="356"/>
        <end position="372"/>
    </location>
</feature>
<accession>A0A835XMM4</accession>
<proteinExistence type="predicted"/>
<keyword evidence="4" id="KW-1185">Reference proteome</keyword>
<dbReference type="GO" id="GO:0035735">
    <property type="term" value="P:intraciliary transport involved in cilium assembly"/>
    <property type="evidence" value="ECO:0007669"/>
    <property type="project" value="InterPro"/>
</dbReference>
<sequence>MPPNRRDDSLPHVVSRCQEASGPRPRKGGTQPDTLGARDRLVAFKGSRGPSQRDQVDLLASRSVASWRQAPLAADDAVDVTGTGADQSPDRLASASKSGASSARAYLRERSLSRSRLRPQGSGNSSNLSAEPLLAQTWSGRSITTGLSSQEPSWDPERDGGPAMALTLPVGREAGTRPALLPANSLGGESSGLTEDVFELFKRDIAVRVIQTHWRRWRAGRSQVQREGSGRATRQKHPGHSSRAAGGKLEALPHSRSGARDGRPSSSRQPARREGGAGSRDVEGDWGDGAGACPQVQPAARPLQVHKGGHAVYTFEATPYRPATPEACANSDAEPESPTTTARKARAPPAAPSPSSPAASVQGGPSSAHSAQQPPPEQPERYVVPAELRQTLDADSNPAMASPALSAITGGAGAVAGAALSPLSRRYPRSPSPESAPPQHSPQAANTAEPEAAPQPSSADSGSSWADDRRRDTLSATSPEAAGAGEHEASGLRQERRGRPQEPTDEGSGGSHASRRPSSGRVHEDWLGRQRAGPAERADGSSRGEGAHAPSRTGVSRAPSHGPDERAPCFVADQLQQPCSNQAQRSPSSARAADSEGEGTATQVSSRADEGGFGHPSSPDASSRGPSGESERHRRGEQLERPGPCHGSGEQPPPSRGEDLRRPSREGAQRRRTDHGVGASTESLGAAAMQPAAALDGHKRRGAGAQDLDLDPGDARGLRLGREEAGALALMQHTPGGEGRSPARWHSSDGAQARVSGPAPDVWRPTSAGVAGMGARQPHPPRPALLLPAPGSRGADGPQPSSGAPPQARPSRTSDAASTSASASLSAADTARAEKMDSIMRFLDAVEQQAEREAACAAVSALALLTEPSVATTSAYAASAPPDAASERPASRGRTHRPSQTGVGGAGGSGALGTTASRRGSAVAERPPSARALTVSQHSLGALGEAGSARRPATSGGRSTASGSGYAGRGHDLDPDGDQEEWDDEDDQEEEGERQQDYGRRRTMHDAASLCGTSTVSERRPVLLAESVYDSVRSKMRRLQEEAAAREAHIARLEHEVESLHAAARASAAESDARLTELLAAQRAEYESAVARHLAFVDRLLADKEALQARLTELEAQAKGADEKHEKVLAKLKEGWAAELRRQKEAWAAAEKQRREAWMASKASEIKDVTVKGLEGEVQKLLARHRAELTAAQQAAADEARRHLDAYVQQNEAAVRQLKERMQRETEQAVEREREAASTRLREVSERYEQQLQTQRMRLVADNDLRLEQLEQARKEERRTLEAAVVAAREAGSARQKEAEDDWAREKEAIRKAHDKQMDALREQYETGQEGWRAAISERAKKEVASRVAAIREKLLEERNEEIQAVMTRLHEEHSAALEQLKQDGRRREEEAAAAAEARLREARKAEAKMAERFRSARASAQAAEERLLAAEQLTGQLRKDVESKAATIRWLEGQVSAAKEEAAARERDLRELGADKAAVASEAAAAAEARLAKALQENAELRSRHAAEMSHVEERVKASLWRKDETIAGLREQLGALAAELRDTQHVLRQQAEDMEALGAG</sequence>
<feature type="coiled-coil region" evidence="1">
    <location>
        <begin position="1036"/>
        <end position="1070"/>
    </location>
</feature>
<dbReference type="PANTHER" id="PTHR31540">
    <property type="entry name" value="CENTROSOMAL PROTEIN OF 131 KDA"/>
    <property type="match status" value="1"/>
</dbReference>
<feature type="compositionally biased region" description="Basic and acidic residues" evidence="2">
    <location>
        <begin position="485"/>
        <end position="502"/>
    </location>
</feature>
<evidence type="ECO:0000256" key="2">
    <source>
        <dbReference type="SAM" id="MobiDB-lite"/>
    </source>
</evidence>
<feature type="compositionally biased region" description="Low complexity" evidence="2">
    <location>
        <begin position="809"/>
        <end position="830"/>
    </location>
</feature>
<dbReference type="OrthoDB" id="197735at2759"/>
<feature type="compositionally biased region" description="Low complexity" evidence="2">
    <location>
        <begin position="580"/>
        <end position="592"/>
    </location>
</feature>
<evidence type="ECO:0000313" key="4">
    <source>
        <dbReference type="Proteomes" id="UP000612055"/>
    </source>
</evidence>
<reference evidence="3" key="1">
    <citation type="journal article" date="2020" name="bioRxiv">
        <title>Comparative genomics of Chlamydomonas.</title>
        <authorList>
            <person name="Craig R.J."/>
            <person name="Hasan A.R."/>
            <person name="Ness R.W."/>
            <person name="Keightley P.D."/>
        </authorList>
    </citation>
    <scope>NUCLEOTIDE SEQUENCE</scope>
    <source>
        <strain evidence="3">CCAP 11/70</strain>
    </source>
</reference>
<feature type="region of interest" description="Disordered" evidence="2">
    <location>
        <begin position="422"/>
        <end position="831"/>
    </location>
</feature>
<evidence type="ECO:0000313" key="3">
    <source>
        <dbReference type="EMBL" id="KAG2485001.1"/>
    </source>
</evidence>
<feature type="compositionally biased region" description="Basic and acidic residues" evidence="2">
    <location>
        <begin position="271"/>
        <end position="283"/>
    </location>
</feature>
<keyword evidence="1" id="KW-0175">Coiled coil</keyword>
<name>A0A835XMM4_9CHLO</name>
<feature type="compositionally biased region" description="Basic and acidic residues" evidence="2">
    <location>
        <begin position="629"/>
        <end position="640"/>
    </location>
</feature>